<feature type="domain" description="HTH tetR-type" evidence="6">
    <location>
        <begin position="4"/>
        <end position="64"/>
    </location>
</feature>
<feature type="DNA-binding region" description="H-T-H motif" evidence="5">
    <location>
        <begin position="27"/>
        <end position="46"/>
    </location>
</feature>
<dbReference type="OrthoDB" id="9814200at2"/>
<dbReference type="InterPro" id="IPR050109">
    <property type="entry name" value="HTH-type_TetR-like_transc_reg"/>
</dbReference>
<keyword evidence="4" id="KW-0804">Transcription</keyword>
<dbReference type="PRINTS" id="PR00455">
    <property type="entry name" value="HTHTETR"/>
</dbReference>
<sequence>MDPHERRRQILDRSAQLFASKGIAATTIREIADEVGVYSGALYHYFPSKEAIVTELIREYIDDLSGRCHEITARPQTPVERIEALALLALNTSEDYLGATTIWQREGEYMRDRLVEADLAETADEVEGAWRAAIAEGVTEGTFRDDIDQEVFYQLIRDAVWQAPRWHRPTAQRSNADLAREITRIFVDGFRPRAG</sequence>
<dbReference type="Pfam" id="PF17932">
    <property type="entry name" value="TetR_C_24"/>
    <property type="match status" value="1"/>
</dbReference>
<evidence type="ECO:0000313" key="7">
    <source>
        <dbReference type="EMBL" id="CDZ87365.1"/>
    </source>
</evidence>
<accession>A0A098BGK1</accession>
<dbReference type="InterPro" id="IPR009057">
    <property type="entry name" value="Homeodomain-like_sf"/>
</dbReference>
<keyword evidence="2" id="KW-0805">Transcription regulation</keyword>
<dbReference type="PANTHER" id="PTHR30055:SF175">
    <property type="entry name" value="HTH-TYPE TRANSCRIPTIONAL REPRESSOR KSTR2"/>
    <property type="match status" value="1"/>
</dbReference>
<dbReference type="GO" id="GO:0000976">
    <property type="term" value="F:transcription cis-regulatory region binding"/>
    <property type="evidence" value="ECO:0007669"/>
    <property type="project" value="TreeGrafter"/>
</dbReference>
<keyword evidence="1" id="KW-0678">Repressor</keyword>
<evidence type="ECO:0000256" key="5">
    <source>
        <dbReference type="PROSITE-ProRule" id="PRU00335"/>
    </source>
</evidence>
<dbReference type="SUPFAM" id="SSF48498">
    <property type="entry name" value="Tetracyclin repressor-like, C-terminal domain"/>
    <property type="match status" value="1"/>
</dbReference>
<dbReference type="PROSITE" id="PS50977">
    <property type="entry name" value="HTH_TETR_2"/>
    <property type="match status" value="1"/>
</dbReference>
<dbReference type="InterPro" id="IPR036271">
    <property type="entry name" value="Tet_transcr_reg_TetR-rel_C_sf"/>
</dbReference>
<dbReference type="Proteomes" id="UP000042997">
    <property type="component" value="Unassembled WGS sequence"/>
</dbReference>
<evidence type="ECO:0000256" key="3">
    <source>
        <dbReference type="ARBA" id="ARBA00023125"/>
    </source>
</evidence>
<dbReference type="PANTHER" id="PTHR30055">
    <property type="entry name" value="HTH-TYPE TRANSCRIPTIONAL REGULATOR RUTR"/>
    <property type="match status" value="1"/>
</dbReference>
<dbReference type="Gene3D" id="1.10.10.60">
    <property type="entry name" value="Homeodomain-like"/>
    <property type="match status" value="1"/>
</dbReference>
<dbReference type="AlphaFoldDB" id="A0A098BGK1"/>
<dbReference type="Gene3D" id="1.10.357.10">
    <property type="entry name" value="Tetracycline Repressor, domain 2"/>
    <property type="match status" value="1"/>
</dbReference>
<dbReference type="EMBL" id="CCSD01000032">
    <property type="protein sequence ID" value="CDZ87365.1"/>
    <property type="molecule type" value="Genomic_DNA"/>
</dbReference>
<proteinExistence type="predicted"/>
<reference evidence="7 8" key="1">
    <citation type="journal article" date="2014" name="Genome Announc.">
        <title>Draft Genome Sequence of Propane- and Butane-Oxidizing Actinobacterium Rhodococcus ruber IEGM 231.</title>
        <authorList>
            <person name="Ivshina I.B."/>
            <person name="Kuyukina M.S."/>
            <person name="Krivoruchko A.V."/>
            <person name="Barbe V."/>
            <person name="Fischer C."/>
        </authorList>
    </citation>
    <scope>NUCLEOTIDE SEQUENCE [LARGE SCALE GENOMIC DNA]</scope>
</reference>
<evidence type="ECO:0000256" key="4">
    <source>
        <dbReference type="ARBA" id="ARBA00023163"/>
    </source>
</evidence>
<keyword evidence="3 5" id="KW-0238">DNA-binding</keyword>
<protein>
    <submittedName>
        <fullName evidence="7">Tetr family transcriptional regulator</fullName>
    </submittedName>
</protein>
<evidence type="ECO:0000259" key="6">
    <source>
        <dbReference type="PROSITE" id="PS50977"/>
    </source>
</evidence>
<name>A0A098BGK1_9NOCA</name>
<evidence type="ECO:0000313" key="8">
    <source>
        <dbReference type="Proteomes" id="UP000042997"/>
    </source>
</evidence>
<evidence type="ECO:0000256" key="2">
    <source>
        <dbReference type="ARBA" id="ARBA00023015"/>
    </source>
</evidence>
<dbReference type="GO" id="GO:0003700">
    <property type="term" value="F:DNA-binding transcription factor activity"/>
    <property type="evidence" value="ECO:0007669"/>
    <property type="project" value="TreeGrafter"/>
</dbReference>
<dbReference type="InterPro" id="IPR041490">
    <property type="entry name" value="KstR2_TetR_C"/>
</dbReference>
<dbReference type="SUPFAM" id="SSF46689">
    <property type="entry name" value="Homeodomain-like"/>
    <property type="match status" value="1"/>
</dbReference>
<dbReference type="RefSeq" id="WP_040270272.1">
    <property type="nucleotide sequence ID" value="NZ_CP145319.1"/>
</dbReference>
<gene>
    <name evidence="7" type="ORF">RHRU231_230193</name>
</gene>
<dbReference type="Pfam" id="PF00440">
    <property type="entry name" value="TetR_N"/>
    <property type="match status" value="1"/>
</dbReference>
<organism evidence="7 8">
    <name type="scientific">Rhodococcus ruber</name>
    <dbReference type="NCBI Taxonomy" id="1830"/>
    <lineage>
        <taxon>Bacteria</taxon>
        <taxon>Bacillati</taxon>
        <taxon>Actinomycetota</taxon>
        <taxon>Actinomycetes</taxon>
        <taxon>Mycobacteriales</taxon>
        <taxon>Nocardiaceae</taxon>
        <taxon>Rhodococcus</taxon>
    </lineage>
</organism>
<dbReference type="InterPro" id="IPR001647">
    <property type="entry name" value="HTH_TetR"/>
</dbReference>
<evidence type="ECO:0000256" key="1">
    <source>
        <dbReference type="ARBA" id="ARBA00022491"/>
    </source>
</evidence>